<dbReference type="VEuPathDB" id="AmoebaDB:EIN_066070"/>
<name>A0A0A1TVD0_ENTIV</name>
<dbReference type="EMBL" id="KB207140">
    <property type="protein sequence ID" value="ELP84322.1"/>
    <property type="molecule type" value="Genomic_DNA"/>
</dbReference>
<feature type="region of interest" description="Disordered" evidence="1">
    <location>
        <begin position="1"/>
        <end position="67"/>
    </location>
</feature>
<organism evidence="2 3">
    <name type="scientific">Entamoeba invadens IP1</name>
    <dbReference type="NCBI Taxonomy" id="370355"/>
    <lineage>
        <taxon>Eukaryota</taxon>
        <taxon>Amoebozoa</taxon>
        <taxon>Evosea</taxon>
        <taxon>Archamoebae</taxon>
        <taxon>Mastigamoebida</taxon>
        <taxon>Entamoebidae</taxon>
        <taxon>Entamoeba</taxon>
    </lineage>
</organism>
<sequence length="139" mass="16165">MSRSPTKFAKSDYQGRSDGPKKGFYTMDDIRGMPEKSNSPMKYSPKTSPAPRDQQRPKKVCRIPEREDNRTYRTEFITATPKEEEIFRMYKAKKAVANDSFVRDYLNVINDTPASTTKQYIFEFKNSLEFQKKKAAIEA</sequence>
<gene>
    <name evidence="2" type="ORF">EIN_066070</name>
</gene>
<protein>
    <submittedName>
        <fullName evidence="2">Uncharacterized protein</fullName>
    </submittedName>
</protein>
<keyword evidence="3" id="KW-1185">Reference proteome</keyword>
<accession>A0A0A1TVD0</accession>
<evidence type="ECO:0000313" key="3">
    <source>
        <dbReference type="Proteomes" id="UP000014680"/>
    </source>
</evidence>
<dbReference type="AlphaFoldDB" id="A0A0A1TVD0"/>
<dbReference type="RefSeq" id="XP_004183668.1">
    <property type="nucleotide sequence ID" value="XM_004183620.1"/>
</dbReference>
<reference evidence="2 3" key="1">
    <citation type="submission" date="2012-10" db="EMBL/GenBank/DDBJ databases">
        <authorList>
            <person name="Zafar N."/>
            <person name="Inman J."/>
            <person name="Hall N."/>
            <person name="Lorenzi H."/>
            <person name="Caler E."/>
        </authorList>
    </citation>
    <scope>NUCLEOTIDE SEQUENCE [LARGE SCALE GENOMIC DNA]</scope>
    <source>
        <strain evidence="2 3">IP1</strain>
    </source>
</reference>
<feature type="compositionally biased region" description="Basic and acidic residues" evidence="1">
    <location>
        <begin position="9"/>
        <end position="21"/>
    </location>
</feature>
<evidence type="ECO:0000313" key="2">
    <source>
        <dbReference type="EMBL" id="ELP84322.1"/>
    </source>
</evidence>
<dbReference type="GeneID" id="14883184"/>
<dbReference type="Proteomes" id="UP000014680">
    <property type="component" value="Unassembled WGS sequence"/>
</dbReference>
<evidence type="ECO:0000256" key="1">
    <source>
        <dbReference type="SAM" id="MobiDB-lite"/>
    </source>
</evidence>
<dbReference type="KEGG" id="eiv:EIN_066070"/>
<feature type="compositionally biased region" description="Polar residues" evidence="1">
    <location>
        <begin position="36"/>
        <end position="47"/>
    </location>
</feature>
<proteinExistence type="predicted"/>